<feature type="domain" description="Isopropylmalate dehydrogenase-like" evidence="18">
    <location>
        <begin position="4"/>
        <end position="352"/>
    </location>
</feature>
<evidence type="ECO:0000256" key="7">
    <source>
        <dbReference type="ARBA" id="ARBA00022430"/>
    </source>
</evidence>
<proteinExistence type="inferred from homology"/>
<feature type="binding site" evidence="16">
    <location>
        <position position="106"/>
    </location>
    <ligand>
        <name>substrate</name>
    </ligand>
</feature>
<comment type="function">
    <text evidence="15 16 17">Catalyzes the oxidation of 3-carboxy-2-hydroxy-4-methylpentanoate (3-isopropylmalate) to 3-carboxy-4-methyl-2-oxopentanoate. The product decarboxylates to 4-methyl-2 oxopentanoate.</text>
</comment>
<gene>
    <name evidence="16 19" type="primary">leuB</name>
    <name evidence="19" type="ORF">K8V20_09775</name>
</gene>
<keyword evidence="16" id="KW-0464">Manganese</keyword>
<sequence length="356" mass="38578">MNKNIALIYGDCASPEIVMQAVRVLDKIAAKHGHTFTYTRAYMGGEAIDKFGDPLPASELEKCKASDSVLLGAIGGPKWEGMPGDKRPEKGLLRLRAGMGLYANNRPAKIWPQLAAASPLKAEIVAKGIDFIVVRELIGGVYFGEHKTYEENGEKVAVDTMPYAEHEIERIGRIGFETAMKRRKKLTCVDKANVLDTSRLWRAVMHRLAAEYPEVEYSEMFVDNCAMQICKNPAQFDVIVTENMFGDILSDEASEITGSIGMVPSSSLGEGTCGLYEPIHGSAPDIAGQDVVNPIACILSAAMMLRYSFDMPAEADEIEAAVNAVLDKGLRTADMMAEGCTQVGCTAMGDAILAEI</sequence>
<dbReference type="PANTHER" id="PTHR42979">
    <property type="entry name" value="3-ISOPROPYLMALATE DEHYDROGENASE"/>
    <property type="match status" value="1"/>
</dbReference>
<evidence type="ECO:0000256" key="14">
    <source>
        <dbReference type="ARBA" id="ARBA00023304"/>
    </source>
</evidence>
<dbReference type="InterPro" id="IPR024084">
    <property type="entry name" value="IsoPropMal-DH-like_dom"/>
</dbReference>
<evidence type="ECO:0000256" key="8">
    <source>
        <dbReference type="ARBA" id="ARBA00022490"/>
    </source>
</evidence>
<comment type="subcellular location">
    <subcellularLocation>
        <location evidence="3 16">Cytoplasm</location>
    </subcellularLocation>
</comment>
<evidence type="ECO:0000256" key="10">
    <source>
        <dbReference type="ARBA" id="ARBA00022723"/>
    </source>
</evidence>
<feature type="binding site" evidence="16">
    <location>
        <position position="135"/>
    </location>
    <ligand>
        <name>substrate</name>
    </ligand>
</feature>
<evidence type="ECO:0000256" key="11">
    <source>
        <dbReference type="ARBA" id="ARBA00022842"/>
    </source>
</evidence>
<organism evidence="19 20">
    <name type="scientific">Subdoligranulum variabile</name>
    <dbReference type="NCBI Taxonomy" id="214851"/>
    <lineage>
        <taxon>Bacteria</taxon>
        <taxon>Bacillati</taxon>
        <taxon>Bacillota</taxon>
        <taxon>Clostridia</taxon>
        <taxon>Eubacteriales</taxon>
        <taxon>Oscillospiraceae</taxon>
        <taxon>Subdoligranulum</taxon>
    </lineage>
</organism>
<feature type="site" description="Important for catalysis" evidence="16">
    <location>
        <position position="142"/>
    </location>
</feature>
<dbReference type="SUPFAM" id="SSF53659">
    <property type="entry name" value="Isocitrate/Isopropylmalate dehydrogenase-like"/>
    <property type="match status" value="1"/>
</dbReference>
<keyword evidence="12 16" id="KW-0560">Oxidoreductase</keyword>
<evidence type="ECO:0000256" key="1">
    <source>
        <dbReference type="ARBA" id="ARBA00000624"/>
    </source>
</evidence>
<feature type="binding site" evidence="16">
    <location>
        <position position="223"/>
    </location>
    <ligand>
        <name>substrate</name>
    </ligand>
</feature>
<evidence type="ECO:0000256" key="2">
    <source>
        <dbReference type="ARBA" id="ARBA00001936"/>
    </source>
</evidence>
<evidence type="ECO:0000259" key="18">
    <source>
        <dbReference type="SMART" id="SM01329"/>
    </source>
</evidence>
<comment type="subunit">
    <text evidence="6 16 17">Homodimer.</text>
</comment>
<dbReference type="HAMAP" id="MF_01033">
    <property type="entry name" value="LeuB_type1"/>
    <property type="match status" value="1"/>
</dbReference>
<evidence type="ECO:0000256" key="15">
    <source>
        <dbReference type="ARBA" id="ARBA00023577"/>
    </source>
</evidence>
<evidence type="ECO:0000256" key="13">
    <source>
        <dbReference type="ARBA" id="ARBA00023027"/>
    </source>
</evidence>
<feature type="site" description="Important for catalysis" evidence="16">
    <location>
        <position position="191"/>
    </location>
</feature>
<evidence type="ECO:0000256" key="5">
    <source>
        <dbReference type="ARBA" id="ARBA00008319"/>
    </source>
</evidence>
<dbReference type="InterPro" id="IPR019818">
    <property type="entry name" value="IsoCit/isopropylmalate_DH_CS"/>
</dbReference>
<feature type="binding site" evidence="16">
    <location>
        <position position="223"/>
    </location>
    <ligand>
        <name>Mg(2+)</name>
        <dbReference type="ChEBI" id="CHEBI:18420"/>
    </ligand>
</feature>
<comment type="cofactor">
    <cofactor evidence="2">
        <name>Mn(2+)</name>
        <dbReference type="ChEBI" id="CHEBI:29035"/>
    </cofactor>
</comment>
<evidence type="ECO:0000256" key="4">
    <source>
        <dbReference type="ARBA" id="ARBA00004762"/>
    </source>
</evidence>
<keyword evidence="11 16" id="KW-0460">Magnesium</keyword>
<dbReference type="GO" id="GO:0000287">
    <property type="term" value="F:magnesium ion binding"/>
    <property type="evidence" value="ECO:0007669"/>
    <property type="project" value="InterPro"/>
</dbReference>
<feature type="binding site" evidence="16">
    <location>
        <begin position="281"/>
        <end position="293"/>
    </location>
    <ligand>
        <name>NAD(+)</name>
        <dbReference type="ChEBI" id="CHEBI:57540"/>
    </ligand>
</feature>
<dbReference type="GO" id="GO:0003862">
    <property type="term" value="F:3-isopropylmalate dehydrogenase activity"/>
    <property type="evidence" value="ECO:0007669"/>
    <property type="project" value="UniProtKB-UniRule"/>
</dbReference>
<comment type="catalytic activity">
    <reaction evidence="1 16 17">
        <text>(2R,3S)-3-isopropylmalate + NAD(+) = 4-methyl-2-oxopentanoate + CO2 + NADH</text>
        <dbReference type="Rhea" id="RHEA:32271"/>
        <dbReference type="ChEBI" id="CHEBI:16526"/>
        <dbReference type="ChEBI" id="CHEBI:17865"/>
        <dbReference type="ChEBI" id="CHEBI:35121"/>
        <dbReference type="ChEBI" id="CHEBI:57540"/>
        <dbReference type="ChEBI" id="CHEBI:57945"/>
        <dbReference type="EC" id="1.1.1.85"/>
    </reaction>
</comment>
<keyword evidence="10 16" id="KW-0479">Metal-binding</keyword>
<reference evidence="19" key="2">
    <citation type="submission" date="2021-09" db="EMBL/GenBank/DDBJ databases">
        <authorList>
            <person name="Gilroy R."/>
        </authorList>
    </citation>
    <scope>NUCLEOTIDE SEQUENCE</scope>
    <source>
        <strain evidence="19">ChiBcec21-2208</strain>
    </source>
</reference>
<dbReference type="NCBIfam" id="TIGR00169">
    <property type="entry name" value="leuB"/>
    <property type="match status" value="1"/>
</dbReference>
<dbReference type="GO" id="GO:0051287">
    <property type="term" value="F:NAD binding"/>
    <property type="evidence" value="ECO:0007669"/>
    <property type="project" value="InterPro"/>
</dbReference>
<feature type="binding site" evidence="16">
    <location>
        <position position="96"/>
    </location>
    <ligand>
        <name>substrate</name>
    </ligand>
</feature>
<keyword evidence="8 16" id="KW-0963">Cytoplasm</keyword>
<dbReference type="EMBL" id="DYVE01000253">
    <property type="protein sequence ID" value="HJG28912.1"/>
    <property type="molecule type" value="Genomic_DNA"/>
</dbReference>
<dbReference type="AlphaFoldDB" id="A0A921IN64"/>
<evidence type="ECO:0000256" key="16">
    <source>
        <dbReference type="HAMAP-Rule" id="MF_01033"/>
    </source>
</evidence>
<keyword evidence="9 16" id="KW-0028">Amino-acid biosynthesis</keyword>
<evidence type="ECO:0000256" key="3">
    <source>
        <dbReference type="ARBA" id="ARBA00004496"/>
    </source>
</evidence>
<dbReference type="Proteomes" id="UP000782880">
    <property type="component" value="Unassembled WGS sequence"/>
</dbReference>
<keyword evidence="14 16" id="KW-0100">Branched-chain amino acid biosynthesis</keyword>
<evidence type="ECO:0000313" key="20">
    <source>
        <dbReference type="Proteomes" id="UP000782880"/>
    </source>
</evidence>
<dbReference type="FunFam" id="3.40.718.10:FF:000028">
    <property type="entry name" value="3-isopropylmalate dehydrogenase"/>
    <property type="match status" value="1"/>
</dbReference>
<feature type="binding site" evidence="16">
    <location>
        <position position="247"/>
    </location>
    <ligand>
        <name>Mg(2+)</name>
        <dbReference type="ChEBI" id="CHEBI:18420"/>
    </ligand>
</feature>
<comment type="caution">
    <text evidence="19">The sequence shown here is derived from an EMBL/GenBank/DDBJ whole genome shotgun (WGS) entry which is preliminary data.</text>
</comment>
<feature type="binding site" evidence="16">
    <location>
        <begin position="76"/>
        <end position="89"/>
    </location>
    <ligand>
        <name>NAD(+)</name>
        <dbReference type="ChEBI" id="CHEBI:57540"/>
    </ligand>
</feature>
<reference evidence="19" key="1">
    <citation type="journal article" date="2021" name="PeerJ">
        <title>Extensive microbial diversity within the chicken gut microbiome revealed by metagenomics and culture.</title>
        <authorList>
            <person name="Gilroy R."/>
            <person name="Ravi A."/>
            <person name="Getino M."/>
            <person name="Pursley I."/>
            <person name="Horton D.L."/>
            <person name="Alikhan N.F."/>
            <person name="Baker D."/>
            <person name="Gharbi K."/>
            <person name="Hall N."/>
            <person name="Watson M."/>
            <person name="Adriaenssens E.M."/>
            <person name="Foster-Nyarko E."/>
            <person name="Jarju S."/>
            <person name="Secka A."/>
            <person name="Antonio M."/>
            <person name="Oren A."/>
            <person name="Chaudhuri R.R."/>
            <person name="La Ragione R."/>
            <person name="Hildebrand F."/>
            <person name="Pallen M.J."/>
        </authorList>
    </citation>
    <scope>NUCLEOTIDE SEQUENCE</scope>
    <source>
        <strain evidence="19">ChiBcec21-2208</strain>
    </source>
</reference>
<dbReference type="PROSITE" id="PS00470">
    <property type="entry name" value="IDH_IMDH"/>
    <property type="match status" value="1"/>
</dbReference>
<dbReference type="Gene3D" id="3.40.718.10">
    <property type="entry name" value="Isopropylmalate Dehydrogenase"/>
    <property type="match status" value="1"/>
</dbReference>
<name>A0A921IN64_9FIRM</name>
<evidence type="ECO:0000256" key="9">
    <source>
        <dbReference type="ARBA" id="ARBA00022605"/>
    </source>
</evidence>
<comment type="similarity">
    <text evidence="5 16">Belongs to the isocitrate and isopropylmalate dehydrogenases family. LeuB type 1 subfamily.</text>
</comment>
<accession>A0A921IN64</accession>
<feature type="binding site" evidence="16">
    <location>
        <position position="251"/>
    </location>
    <ligand>
        <name>Mg(2+)</name>
        <dbReference type="ChEBI" id="CHEBI:18420"/>
    </ligand>
</feature>
<dbReference type="GO" id="GO:0005829">
    <property type="term" value="C:cytosol"/>
    <property type="evidence" value="ECO:0007669"/>
    <property type="project" value="TreeGrafter"/>
</dbReference>
<dbReference type="GO" id="GO:0009098">
    <property type="term" value="P:L-leucine biosynthetic process"/>
    <property type="evidence" value="ECO:0007669"/>
    <property type="project" value="UniProtKB-UniRule"/>
</dbReference>
<protein>
    <recommendedName>
        <fullName evidence="16">3-isopropylmalate dehydrogenase</fullName>
        <ecNumber evidence="16">1.1.1.85</ecNumber>
    </recommendedName>
    <alternativeName>
        <fullName evidence="16">3-IPM-DH</fullName>
    </alternativeName>
    <alternativeName>
        <fullName evidence="16">Beta-IPM dehydrogenase</fullName>
        <shortName evidence="16">IMDH</shortName>
    </alternativeName>
</protein>
<comment type="cofactor">
    <cofactor evidence="16 17">
        <name>Mg(2+)</name>
        <dbReference type="ChEBI" id="CHEBI:18420"/>
    </cofactor>
    <cofactor evidence="16 17">
        <name>Mn(2+)</name>
        <dbReference type="ChEBI" id="CHEBI:29035"/>
    </cofactor>
    <text evidence="16 17">Binds 1 Mg(2+) or Mn(2+) ion per subunit.</text>
</comment>
<dbReference type="PANTHER" id="PTHR42979:SF1">
    <property type="entry name" value="3-ISOPROPYLMALATE DEHYDROGENASE"/>
    <property type="match status" value="1"/>
</dbReference>
<dbReference type="SMART" id="SM01329">
    <property type="entry name" value="Iso_dh"/>
    <property type="match status" value="1"/>
</dbReference>
<evidence type="ECO:0000313" key="19">
    <source>
        <dbReference type="EMBL" id="HJG28912.1"/>
    </source>
</evidence>
<keyword evidence="7 16" id="KW-0432">Leucine biosynthesis</keyword>
<comment type="pathway">
    <text evidence="4 16 17">Amino-acid biosynthesis; L-leucine biosynthesis; L-leucine from 3-methyl-2-oxobutanoate: step 3/4.</text>
</comment>
<dbReference type="EC" id="1.1.1.85" evidence="16"/>
<evidence type="ECO:0000256" key="17">
    <source>
        <dbReference type="RuleBase" id="RU004445"/>
    </source>
</evidence>
<dbReference type="InterPro" id="IPR004429">
    <property type="entry name" value="Isopropylmalate_DH"/>
</dbReference>
<evidence type="ECO:0000256" key="12">
    <source>
        <dbReference type="ARBA" id="ARBA00023002"/>
    </source>
</evidence>
<keyword evidence="13 16" id="KW-0520">NAD</keyword>
<dbReference type="Pfam" id="PF00180">
    <property type="entry name" value="Iso_dh"/>
    <property type="match status" value="1"/>
</dbReference>
<evidence type="ECO:0000256" key="6">
    <source>
        <dbReference type="ARBA" id="ARBA00011738"/>
    </source>
</evidence>